<name>A0A085LKJ2_9BILA</name>
<feature type="non-terminal residue" evidence="1">
    <location>
        <position position="1"/>
    </location>
</feature>
<organism evidence="1 2">
    <name type="scientific">Trichuris suis</name>
    <name type="common">pig whipworm</name>
    <dbReference type="NCBI Taxonomy" id="68888"/>
    <lineage>
        <taxon>Eukaryota</taxon>
        <taxon>Metazoa</taxon>
        <taxon>Ecdysozoa</taxon>
        <taxon>Nematoda</taxon>
        <taxon>Enoplea</taxon>
        <taxon>Dorylaimia</taxon>
        <taxon>Trichinellida</taxon>
        <taxon>Trichuridae</taxon>
        <taxon>Trichuris</taxon>
    </lineage>
</organism>
<proteinExistence type="predicted"/>
<evidence type="ECO:0000313" key="2">
    <source>
        <dbReference type="Proteomes" id="UP000030764"/>
    </source>
</evidence>
<dbReference type="Proteomes" id="UP000030764">
    <property type="component" value="Unassembled WGS sequence"/>
</dbReference>
<gene>
    <name evidence="1" type="ORF">M513_13637</name>
</gene>
<evidence type="ECO:0000313" key="1">
    <source>
        <dbReference type="EMBL" id="KFD45488.1"/>
    </source>
</evidence>
<sequence length="83" mass="9486">LIRAFVNNQSSTNSLLKQKRKVIEAKVAISLPQATAPKQCKQENQVESFINQVKVVMKVWSPISHAIYYSVTVTSSYEILLYW</sequence>
<dbReference type="AlphaFoldDB" id="A0A085LKJ2"/>
<accession>A0A085LKJ2</accession>
<protein>
    <submittedName>
        <fullName evidence="1">Uncharacterized protein</fullName>
    </submittedName>
</protein>
<keyword evidence="2" id="KW-1185">Reference proteome</keyword>
<reference evidence="1 2" key="1">
    <citation type="journal article" date="2014" name="Nat. Genet.">
        <title>Genome and transcriptome of the porcine whipworm Trichuris suis.</title>
        <authorList>
            <person name="Jex A.R."/>
            <person name="Nejsum P."/>
            <person name="Schwarz E.M."/>
            <person name="Hu L."/>
            <person name="Young N.D."/>
            <person name="Hall R.S."/>
            <person name="Korhonen P.K."/>
            <person name="Liao S."/>
            <person name="Thamsborg S."/>
            <person name="Xia J."/>
            <person name="Xu P."/>
            <person name="Wang S."/>
            <person name="Scheerlinck J.P."/>
            <person name="Hofmann A."/>
            <person name="Sternberg P.W."/>
            <person name="Wang J."/>
            <person name="Gasser R.B."/>
        </authorList>
    </citation>
    <scope>NUCLEOTIDE SEQUENCE [LARGE SCALE GENOMIC DNA]</scope>
    <source>
        <strain evidence="1">DCEP-RM93M</strain>
    </source>
</reference>
<dbReference type="EMBL" id="KL363479">
    <property type="protein sequence ID" value="KFD45488.1"/>
    <property type="molecule type" value="Genomic_DNA"/>
</dbReference>